<dbReference type="Pfam" id="PF12906">
    <property type="entry name" value="RINGv"/>
    <property type="match status" value="1"/>
</dbReference>
<organism evidence="8 9">
    <name type="scientific">Kalanchoe fedtschenkoi</name>
    <name type="common">Lavender scallops</name>
    <name type="synonym">South American air plant</name>
    <dbReference type="NCBI Taxonomy" id="63787"/>
    <lineage>
        <taxon>Eukaryota</taxon>
        <taxon>Viridiplantae</taxon>
        <taxon>Streptophyta</taxon>
        <taxon>Embryophyta</taxon>
        <taxon>Tracheophyta</taxon>
        <taxon>Spermatophyta</taxon>
        <taxon>Magnoliopsida</taxon>
        <taxon>eudicotyledons</taxon>
        <taxon>Gunneridae</taxon>
        <taxon>Pentapetalae</taxon>
        <taxon>Saxifragales</taxon>
        <taxon>Crassulaceae</taxon>
        <taxon>Kalanchoe</taxon>
    </lineage>
</organism>
<dbReference type="GO" id="GO:0008270">
    <property type="term" value="F:zinc ion binding"/>
    <property type="evidence" value="ECO:0007669"/>
    <property type="project" value="UniProtKB-KW"/>
</dbReference>
<evidence type="ECO:0000256" key="4">
    <source>
        <dbReference type="PROSITE-ProRule" id="PRU00175"/>
    </source>
</evidence>
<dbReference type="InterPro" id="IPR033275">
    <property type="entry name" value="MARCH-like"/>
</dbReference>
<evidence type="ECO:0000259" key="6">
    <source>
        <dbReference type="PROSITE" id="PS50089"/>
    </source>
</evidence>
<dbReference type="FunFam" id="3.30.40.10:FF:000318">
    <property type="entry name" value="E3 ubiquitin-protein ligase MARCH4"/>
    <property type="match status" value="1"/>
</dbReference>
<dbReference type="InterPro" id="IPR001841">
    <property type="entry name" value="Znf_RING"/>
</dbReference>
<feature type="transmembrane region" description="Helical" evidence="5">
    <location>
        <begin position="169"/>
        <end position="197"/>
    </location>
</feature>
<keyword evidence="1" id="KW-0479">Metal-binding</keyword>
<dbReference type="SMART" id="SM00744">
    <property type="entry name" value="RINGv"/>
    <property type="match status" value="1"/>
</dbReference>
<dbReference type="EnsemblPlants" id="Kaladp0045s0318.1.v1.1">
    <property type="protein sequence ID" value="Kaladp0045s0318.1.v1.1"/>
    <property type="gene ID" value="Kaladp0045s0318.v1.1"/>
</dbReference>
<dbReference type="Gene3D" id="3.30.40.10">
    <property type="entry name" value="Zinc/RING finger domain, C3HC4 (zinc finger)"/>
    <property type="match status" value="1"/>
</dbReference>
<dbReference type="GO" id="GO:0016020">
    <property type="term" value="C:membrane"/>
    <property type="evidence" value="ECO:0007669"/>
    <property type="project" value="TreeGrafter"/>
</dbReference>
<dbReference type="InterPro" id="IPR011016">
    <property type="entry name" value="Znf_RING-CH"/>
</dbReference>
<evidence type="ECO:0000259" key="7">
    <source>
        <dbReference type="PROSITE" id="PS51292"/>
    </source>
</evidence>
<evidence type="ECO:0000313" key="8">
    <source>
        <dbReference type="EnsemblPlants" id="Kaladp0045s0318.1.v1.1"/>
    </source>
</evidence>
<dbReference type="PROSITE" id="PS51292">
    <property type="entry name" value="ZF_RING_CH"/>
    <property type="match status" value="1"/>
</dbReference>
<keyword evidence="5" id="KW-0472">Membrane</keyword>
<dbReference type="InterPro" id="IPR013083">
    <property type="entry name" value="Znf_RING/FYVE/PHD"/>
</dbReference>
<dbReference type="Gramene" id="Kaladp0045s0318.1.v1.1">
    <property type="protein sequence ID" value="Kaladp0045s0318.1.v1.1"/>
    <property type="gene ID" value="Kaladp0045s0318.v1.1"/>
</dbReference>
<evidence type="ECO:0000313" key="9">
    <source>
        <dbReference type="Proteomes" id="UP000594263"/>
    </source>
</evidence>
<reference evidence="8" key="1">
    <citation type="submission" date="2021-01" db="UniProtKB">
        <authorList>
            <consortium name="EnsemblPlants"/>
        </authorList>
    </citation>
    <scope>IDENTIFICATION</scope>
</reference>
<evidence type="ECO:0000256" key="3">
    <source>
        <dbReference type="ARBA" id="ARBA00022833"/>
    </source>
</evidence>
<dbReference type="PANTHER" id="PTHR23012:SF180">
    <property type="entry name" value="RING_FYVE_PHD ZINC FINGER SUPERFAMILY PROTEIN"/>
    <property type="match status" value="1"/>
</dbReference>
<dbReference type="PROSITE" id="PS50089">
    <property type="entry name" value="ZF_RING_2"/>
    <property type="match status" value="1"/>
</dbReference>
<dbReference type="GO" id="GO:0004842">
    <property type="term" value="F:ubiquitin-protein transferase activity"/>
    <property type="evidence" value="ECO:0007669"/>
    <property type="project" value="TreeGrafter"/>
</dbReference>
<evidence type="ECO:0000256" key="2">
    <source>
        <dbReference type="ARBA" id="ARBA00022771"/>
    </source>
</evidence>
<accession>A0A7N0TUQ5</accession>
<dbReference type="Pfam" id="PF12428">
    <property type="entry name" value="DUF3675"/>
    <property type="match status" value="1"/>
</dbReference>
<keyword evidence="5" id="KW-0812">Transmembrane</keyword>
<keyword evidence="3" id="KW-0862">Zinc</keyword>
<feature type="domain" description="RING-type" evidence="6">
    <location>
        <begin position="30"/>
        <end position="77"/>
    </location>
</feature>
<dbReference type="Proteomes" id="UP000594263">
    <property type="component" value="Unplaced"/>
</dbReference>
<dbReference type="InterPro" id="IPR022143">
    <property type="entry name" value="DUF3675"/>
</dbReference>
<evidence type="ECO:0000256" key="5">
    <source>
        <dbReference type="SAM" id="Phobius"/>
    </source>
</evidence>
<proteinExistence type="predicted"/>
<feature type="domain" description="RING-CH-type" evidence="7">
    <location>
        <begin position="22"/>
        <end position="84"/>
    </location>
</feature>
<dbReference type="GO" id="GO:0016567">
    <property type="term" value="P:protein ubiquitination"/>
    <property type="evidence" value="ECO:0007669"/>
    <property type="project" value="TreeGrafter"/>
</dbReference>
<dbReference type="OMA" id="YIVIRTI"/>
<sequence>MRNGRMSCDVILIVEDEVEYAWSGGGGICCRICHEAEYESCRRLESPCGCSGTVKFAHRECIQRWCYEKGNTVCEICLQKYEPDYVVPPPIKCQPVDEAVTAIRERLDGPTEDQDLNNPELDFRDDPECSSSADRSASFCKSAALLFTFLLVVRHLNDVLTGEEDDYPFTLLTLLILRTSGVVVPMYVLTWTITAVLSKIRRYSQVSGDDEEEISF</sequence>
<protein>
    <recommendedName>
        <fullName evidence="10">RING-CH-type domain-containing protein</fullName>
    </recommendedName>
</protein>
<name>A0A7N0TUQ5_KALFE</name>
<dbReference type="SUPFAM" id="SSF57850">
    <property type="entry name" value="RING/U-box"/>
    <property type="match status" value="1"/>
</dbReference>
<keyword evidence="2 4" id="KW-0863">Zinc-finger</keyword>
<keyword evidence="9" id="KW-1185">Reference proteome</keyword>
<dbReference type="AlphaFoldDB" id="A0A7N0TUQ5"/>
<feature type="transmembrane region" description="Helical" evidence="5">
    <location>
        <begin position="139"/>
        <end position="157"/>
    </location>
</feature>
<keyword evidence="5" id="KW-1133">Transmembrane helix</keyword>
<dbReference type="PANTHER" id="PTHR23012">
    <property type="entry name" value="RING/FYVE/PHD ZINC FINGER DOMAIN-CONTAINING"/>
    <property type="match status" value="1"/>
</dbReference>
<dbReference type="CDD" id="cd16495">
    <property type="entry name" value="RING_CH-C4HC3_MARCH"/>
    <property type="match status" value="1"/>
</dbReference>
<evidence type="ECO:0000256" key="1">
    <source>
        <dbReference type="ARBA" id="ARBA00022723"/>
    </source>
</evidence>
<evidence type="ECO:0008006" key="10">
    <source>
        <dbReference type="Google" id="ProtNLM"/>
    </source>
</evidence>